<dbReference type="SUPFAM" id="SSF53474">
    <property type="entry name" value="alpha/beta-Hydrolases"/>
    <property type="match status" value="1"/>
</dbReference>
<name>A0ABY4QZC2_9ACTN</name>
<accession>A0ABY4QZC2</accession>
<dbReference type="Proteomes" id="UP001056336">
    <property type="component" value="Chromosome"/>
</dbReference>
<dbReference type="InterPro" id="IPR050471">
    <property type="entry name" value="AB_hydrolase"/>
</dbReference>
<evidence type="ECO:0000256" key="1">
    <source>
        <dbReference type="SAM" id="MobiDB-lite"/>
    </source>
</evidence>
<dbReference type="EMBL" id="CP097332">
    <property type="protein sequence ID" value="UQX88678.1"/>
    <property type="molecule type" value="Genomic_DNA"/>
</dbReference>
<dbReference type="Pfam" id="PF12697">
    <property type="entry name" value="Abhydrolase_6"/>
    <property type="match status" value="1"/>
</dbReference>
<dbReference type="Gene3D" id="3.40.50.1820">
    <property type="entry name" value="alpha/beta hydrolase"/>
    <property type="match status" value="1"/>
</dbReference>
<reference evidence="3" key="2">
    <citation type="submission" date="2022-05" db="EMBL/GenBank/DDBJ databases">
        <authorList>
            <person name="Kim J.-S."/>
            <person name="Lee K."/>
            <person name="Suh M."/>
            <person name="Eom M."/>
            <person name="Kim J.-S."/>
            <person name="Kim D.-S."/>
            <person name="Ko S.-H."/>
            <person name="Shin Y."/>
            <person name="Lee J.-S."/>
        </authorList>
    </citation>
    <scope>NUCLEOTIDE SEQUENCE</scope>
    <source>
        <strain evidence="3">N237</strain>
    </source>
</reference>
<keyword evidence="4" id="KW-1185">Reference proteome</keyword>
<evidence type="ECO:0000313" key="3">
    <source>
        <dbReference type="EMBL" id="UQX88678.1"/>
    </source>
</evidence>
<feature type="region of interest" description="Disordered" evidence="1">
    <location>
        <begin position="266"/>
        <end position="288"/>
    </location>
</feature>
<dbReference type="RefSeq" id="WP_249772389.1">
    <property type="nucleotide sequence ID" value="NZ_CP097332.1"/>
</dbReference>
<gene>
    <name evidence="3" type="ORF">M6D93_01440</name>
</gene>
<organism evidence="3 4">
    <name type="scientific">Jatrophihabitans telluris</name>
    <dbReference type="NCBI Taxonomy" id="2038343"/>
    <lineage>
        <taxon>Bacteria</taxon>
        <taxon>Bacillati</taxon>
        <taxon>Actinomycetota</taxon>
        <taxon>Actinomycetes</taxon>
        <taxon>Jatrophihabitantales</taxon>
        <taxon>Jatrophihabitantaceae</taxon>
        <taxon>Jatrophihabitans</taxon>
    </lineage>
</organism>
<feature type="domain" description="AB hydrolase-1" evidence="2">
    <location>
        <begin position="42"/>
        <end position="245"/>
    </location>
</feature>
<keyword evidence="3" id="KW-0378">Hydrolase</keyword>
<sequence>MTRHVARAGRLDPYGLSEGWDDVAGRPVRTLSSGSSGDQPEVVFLPGLGAPGYLAPWAHQTARWTRATIVDLPGWRGGRARSCPPTLDGVAGALAGWLSATERRGVILIGHSTGAQAALRAALLAPERLAGLVLAGPTFDPDCRRVGALLRRTAATLIHEMPSEALAVTPSYVRSGIVGLLRFLRDGLGDRPEDAVGSVPVPLFVMTGQRDGFAPPQWAQLLARRASSDVRILPGAHNFCFPHPDLADAAVREFLTRRPAQDVSVAPAGAEVLPTLPPNPNSLPSGSR</sequence>
<reference evidence="3" key="1">
    <citation type="journal article" date="2018" name="Int. J. Syst. Evol. Microbiol.">
        <title>Jatrophihabitans telluris sp. nov., isolated from sediment soil of lava forest wetlands and the emended description of the genus Jatrophihabitans.</title>
        <authorList>
            <person name="Lee K.C."/>
            <person name="Suh M.K."/>
            <person name="Eom M.K."/>
            <person name="Kim K.K."/>
            <person name="Kim J.S."/>
            <person name="Kim D.S."/>
            <person name="Ko S.H."/>
            <person name="Shin Y.K."/>
            <person name="Lee J.S."/>
        </authorList>
    </citation>
    <scope>NUCLEOTIDE SEQUENCE</scope>
    <source>
        <strain evidence="3">N237</strain>
    </source>
</reference>
<dbReference type="InterPro" id="IPR029058">
    <property type="entry name" value="AB_hydrolase_fold"/>
</dbReference>
<dbReference type="PANTHER" id="PTHR43433">
    <property type="entry name" value="HYDROLASE, ALPHA/BETA FOLD FAMILY PROTEIN"/>
    <property type="match status" value="1"/>
</dbReference>
<dbReference type="GO" id="GO:0016787">
    <property type="term" value="F:hydrolase activity"/>
    <property type="evidence" value="ECO:0007669"/>
    <property type="project" value="UniProtKB-KW"/>
</dbReference>
<dbReference type="PANTHER" id="PTHR43433:SF5">
    <property type="entry name" value="AB HYDROLASE-1 DOMAIN-CONTAINING PROTEIN"/>
    <property type="match status" value="1"/>
</dbReference>
<protein>
    <submittedName>
        <fullName evidence="3">Alpha/beta hydrolase</fullName>
    </submittedName>
</protein>
<evidence type="ECO:0000259" key="2">
    <source>
        <dbReference type="Pfam" id="PF12697"/>
    </source>
</evidence>
<proteinExistence type="predicted"/>
<evidence type="ECO:0000313" key="4">
    <source>
        <dbReference type="Proteomes" id="UP001056336"/>
    </source>
</evidence>
<dbReference type="InterPro" id="IPR000073">
    <property type="entry name" value="AB_hydrolase_1"/>
</dbReference>